<dbReference type="AlphaFoldDB" id="A0A0S3S5Y0"/>
<protein>
    <submittedName>
        <fullName evidence="1">Uncharacterized protein</fullName>
    </submittedName>
</protein>
<organism evidence="1 2">
    <name type="scientific">Vigna angularis var. angularis</name>
    <dbReference type="NCBI Taxonomy" id="157739"/>
    <lineage>
        <taxon>Eukaryota</taxon>
        <taxon>Viridiplantae</taxon>
        <taxon>Streptophyta</taxon>
        <taxon>Embryophyta</taxon>
        <taxon>Tracheophyta</taxon>
        <taxon>Spermatophyta</taxon>
        <taxon>Magnoliopsida</taxon>
        <taxon>eudicotyledons</taxon>
        <taxon>Gunneridae</taxon>
        <taxon>Pentapetalae</taxon>
        <taxon>rosids</taxon>
        <taxon>fabids</taxon>
        <taxon>Fabales</taxon>
        <taxon>Fabaceae</taxon>
        <taxon>Papilionoideae</taxon>
        <taxon>50 kb inversion clade</taxon>
        <taxon>NPAAA clade</taxon>
        <taxon>indigoferoid/millettioid clade</taxon>
        <taxon>Phaseoleae</taxon>
        <taxon>Vigna</taxon>
    </lineage>
</organism>
<gene>
    <name evidence="1" type="primary">Vigan.05G167800</name>
    <name evidence="1" type="ORF">VIGAN_05167800</name>
</gene>
<evidence type="ECO:0000313" key="2">
    <source>
        <dbReference type="Proteomes" id="UP000291084"/>
    </source>
</evidence>
<reference evidence="1 2" key="1">
    <citation type="journal article" date="2015" name="Sci. Rep.">
        <title>The power of single molecule real-time sequencing technology in the de novo assembly of a eukaryotic genome.</title>
        <authorList>
            <person name="Sakai H."/>
            <person name="Naito K."/>
            <person name="Ogiso-Tanaka E."/>
            <person name="Takahashi Y."/>
            <person name="Iseki K."/>
            <person name="Muto C."/>
            <person name="Satou K."/>
            <person name="Teruya K."/>
            <person name="Shiroma A."/>
            <person name="Shimoji M."/>
            <person name="Hirano T."/>
            <person name="Itoh T."/>
            <person name="Kaga A."/>
            <person name="Tomooka N."/>
        </authorList>
    </citation>
    <scope>NUCLEOTIDE SEQUENCE [LARGE SCALE GENOMIC DNA]</scope>
    <source>
        <strain evidence="2">cv. Shumari</strain>
    </source>
</reference>
<dbReference type="Proteomes" id="UP000291084">
    <property type="component" value="Chromosome 5"/>
</dbReference>
<dbReference type="EMBL" id="AP015038">
    <property type="protein sequence ID" value="BAT88230.1"/>
    <property type="molecule type" value="Genomic_DNA"/>
</dbReference>
<keyword evidence="2" id="KW-1185">Reference proteome</keyword>
<name>A0A0S3S5Y0_PHAAN</name>
<accession>A0A0S3S5Y0</accession>
<sequence length="94" mass="10812">MERCSGFIVFIRATHPVKYWQTSPETMENLEGKSTVSMFEEKNKMESRSSIESDGSIEVGTWKDESDFFELAGMKEIGARYWSSKTWSEGKRGI</sequence>
<proteinExistence type="predicted"/>
<evidence type="ECO:0000313" key="1">
    <source>
        <dbReference type="EMBL" id="BAT88230.1"/>
    </source>
</evidence>